<dbReference type="EMBL" id="OW240917">
    <property type="protein sequence ID" value="CAH2300704.1"/>
    <property type="molecule type" value="Genomic_DNA"/>
</dbReference>
<dbReference type="InterPro" id="IPR002048">
    <property type="entry name" value="EF_hand_dom"/>
</dbReference>
<dbReference type="InterPro" id="IPR018247">
    <property type="entry name" value="EF_Hand_1_Ca_BS"/>
</dbReference>
<reference evidence="5" key="1">
    <citation type="submission" date="2022-03" db="EMBL/GenBank/DDBJ databases">
        <authorList>
            <person name="Alioto T."/>
            <person name="Alioto T."/>
            <person name="Gomez Garrido J."/>
        </authorList>
    </citation>
    <scope>NUCLEOTIDE SEQUENCE</scope>
</reference>
<evidence type="ECO:0000313" key="5">
    <source>
        <dbReference type="EMBL" id="CAH2300704.1"/>
    </source>
</evidence>
<evidence type="ECO:0000259" key="4">
    <source>
        <dbReference type="PROSITE" id="PS50222"/>
    </source>
</evidence>
<keyword evidence="6" id="KW-1185">Reference proteome</keyword>
<dbReference type="GO" id="GO:0005509">
    <property type="term" value="F:calcium ion binding"/>
    <property type="evidence" value="ECO:0007669"/>
    <property type="project" value="InterPro"/>
</dbReference>
<evidence type="ECO:0000256" key="2">
    <source>
        <dbReference type="ARBA" id="ARBA00022837"/>
    </source>
</evidence>
<dbReference type="PROSITE" id="PS00018">
    <property type="entry name" value="EF_HAND_1"/>
    <property type="match status" value="1"/>
</dbReference>
<dbReference type="Gene3D" id="1.10.238.10">
    <property type="entry name" value="EF-hand"/>
    <property type="match status" value="1"/>
</dbReference>
<accession>A0AAD1SFR3</accession>
<proteinExistence type="predicted"/>
<dbReference type="SUPFAM" id="SSF47473">
    <property type="entry name" value="EF-hand"/>
    <property type="match status" value="1"/>
</dbReference>
<dbReference type="AlphaFoldDB" id="A0AAD1SFR3"/>
<protein>
    <submittedName>
        <fullName evidence="5">EF-hand calcium-binding domain-containing 14-like</fullName>
    </submittedName>
</protein>
<dbReference type="InterPro" id="IPR011992">
    <property type="entry name" value="EF-hand-dom_pair"/>
</dbReference>
<keyword evidence="3" id="KW-0472">Membrane</keyword>
<organism evidence="5 6">
    <name type="scientific">Pelobates cultripes</name>
    <name type="common">Western spadefoot toad</name>
    <dbReference type="NCBI Taxonomy" id="61616"/>
    <lineage>
        <taxon>Eukaryota</taxon>
        <taxon>Metazoa</taxon>
        <taxon>Chordata</taxon>
        <taxon>Craniata</taxon>
        <taxon>Vertebrata</taxon>
        <taxon>Euteleostomi</taxon>
        <taxon>Amphibia</taxon>
        <taxon>Batrachia</taxon>
        <taxon>Anura</taxon>
        <taxon>Pelobatoidea</taxon>
        <taxon>Pelobatidae</taxon>
        <taxon>Pelobates</taxon>
    </lineage>
</organism>
<sequence>MDTGKQENYALLHDESDVEEYEKSNRGNEKTQQGKSYMRGLNTIYKLAQPHWLCHTVFIVFLVSSQAALCIFVLTMHMDLETIKLDQSFLQKGQLNYVNNVTGSRSENATQKTEGLKSDEQGMNNISLLKRIHAIELNMKSVKKIVSSHEDYKAEQIHQQAEATKYENALERQFNNMTKALNTIRNHLEENMDIVFSQISQLRDDVYFIENALNRSKQEHFGVIETTPKPTAGLSIQKTTDHLYMEPQTMQTLSEMRTVMQSISKPNDVLETIDQLSIPFLKSRQDFQVFFYGADKDANGFLSYNEIKKVLGEEATNEDVLAQFDDDKNRYYSYIELIRAFQLQD</sequence>
<keyword evidence="2" id="KW-0106">Calcium</keyword>
<evidence type="ECO:0000256" key="1">
    <source>
        <dbReference type="ARBA" id="ARBA00022723"/>
    </source>
</evidence>
<keyword evidence="3" id="KW-1133">Transmembrane helix</keyword>
<dbReference type="PROSITE" id="PS50222">
    <property type="entry name" value="EF_HAND_2"/>
    <property type="match status" value="1"/>
</dbReference>
<evidence type="ECO:0000313" key="6">
    <source>
        <dbReference type="Proteomes" id="UP001295444"/>
    </source>
</evidence>
<keyword evidence="3" id="KW-0812">Transmembrane</keyword>
<evidence type="ECO:0000256" key="3">
    <source>
        <dbReference type="SAM" id="Phobius"/>
    </source>
</evidence>
<feature type="domain" description="EF-hand" evidence="4">
    <location>
        <begin position="282"/>
        <end position="317"/>
    </location>
</feature>
<keyword evidence="1" id="KW-0479">Metal-binding</keyword>
<name>A0AAD1SFR3_PELCU</name>
<dbReference type="Proteomes" id="UP001295444">
    <property type="component" value="Chromosome 06"/>
</dbReference>
<gene>
    <name evidence="5" type="ORF">PECUL_23A018303</name>
</gene>
<feature type="transmembrane region" description="Helical" evidence="3">
    <location>
        <begin position="50"/>
        <end position="74"/>
    </location>
</feature>